<dbReference type="PANTHER" id="PTHR31001:SF49">
    <property type="entry name" value="ZN(II)2CYS6 TRANSCRIPTION FACTOR (EUROFUNG)"/>
    <property type="match status" value="1"/>
</dbReference>
<dbReference type="Proteomes" id="UP001642405">
    <property type="component" value="Unassembled WGS sequence"/>
</dbReference>
<keyword evidence="6" id="KW-1185">Reference proteome</keyword>
<dbReference type="Pfam" id="PF04082">
    <property type="entry name" value="Fungal_trans"/>
    <property type="match status" value="1"/>
</dbReference>
<feature type="region of interest" description="Disordered" evidence="3">
    <location>
        <begin position="948"/>
        <end position="984"/>
    </location>
</feature>
<feature type="region of interest" description="Disordered" evidence="3">
    <location>
        <begin position="66"/>
        <end position="157"/>
    </location>
</feature>
<comment type="caution">
    <text evidence="5">The sequence shown here is derived from an EMBL/GenBank/DDBJ whole genome shotgun (WGS) entry which is preliminary data.</text>
</comment>
<evidence type="ECO:0000313" key="6">
    <source>
        <dbReference type="Proteomes" id="UP001642405"/>
    </source>
</evidence>
<protein>
    <recommendedName>
        <fullName evidence="4">Xylanolytic transcriptional activator regulatory domain-containing protein</fullName>
    </recommendedName>
</protein>
<dbReference type="EMBL" id="CAWUHB010000051">
    <property type="protein sequence ID" value="CAK7229983.1"/>
    <property type="molecule type" value="Genomic_DNA"/>
</dbReference>
<keyword evidence="2" id="KW-0539">Nucleus</keyword>
<feature type="compositionally biased region" description="Low complexity" evidence="3">
    <location>
        <begin position="107"/>
        <end position="125"/>
    </location>
</feature>
<sequence>MGGYDDAPRQQQQQQQQQLKCNRALPCDQCLKRSIDAGCQYEPYEVYPAYLAGGEVQLRPDVHPLRKRRQPSAGEQLELRDEVHSAPQHVQSEYAPETGPPVFHQRQPSNESFQSQQPQPQSQPQHPADKPHFSQDFTPHPPTRESHDERGQQQSVPERLKYLEELVHFLRVRRVDNNDGDGDGGDDNDSNNAPAAGVPEISVTDFRYTDPAQWEGVLDDIVKVTRDLTLVDDAHVFSPHTRWDFGLQPDTSTATGLAIFQTPLSSLATDTNSPPTAADLLRFLPPRPVVDLSVRRFFDVAAQADPAALHVMFHPPTFYQQYDVLWDDARSASLSHLGLLFGILGHAALSCARTGDPVPGGLAPDPWTVMDGCRQRAAQCLALDDCARPGRHKIEAMVLYFGLEYHGRRHAAAPSPASLTPAVMVLSLAVRLAMHMGYHLDPSHYGGRLSALEGEMRRRTWAVLCALDRTVCDELGLPTNVHHATLSSSSPATSGVFDVQMPRNLHDSDLAHGMATLPPSRPEMECTAMLYTIARARMQAVLTDIVQLQPPRGVAPTMSTATPDTNLLAPPFLSFAPPLLPTPPLGTPESAHVDYSDYSDYNDNTNANTSSMAAYGARIQNLDRRLTMAYDALPACLYLHADDPLGDPRDPADLCMERYLVEILYQKARLVLHRRLQGVARPSPRYAYSRWVCTDAAVRLLRHQYDLYMAMQPLEDGAENRAEEGGGGAGRLHAHRWLLADSSTTLDFLLAATVLCLEVSYMTRRPAAVGDHGAVASLPQLLGLLRTSRSIWATLQGTSPEARRAYSVLTRVLDDAGAVEEADKEVKVDNDNDNEIKIETKTEIDGHATDSIMTEAVSPAATPSMARTDWTRLSGGGTSMSGLAATPPVAVAAVAVAAPPTAYTTTAAATATEATGATSGATSGSTTPRYGAYRTDALDYTDTLPGIISARPPPQSAAMLPSLAPQPITSPWAGPPPGELLSPPVAGSSALPALLDMDMDMAAVGTVVNTAAGYGLRGQPPLHLQPSLQNVQAMATPVGFTSSGLRSGLLPNRSDNSDRGDNGDNDAMQGLVDGYAGDWNAWQDQRRNDPPRDWNGFSPRGTMDNP</sequence>
<dbReference type="InterPro" id="IPR050613">
    <property type="entry name" value="Sec_Metabolite_Reg"/>
</dbReference>
<comment type="subcellular location">
    <subcellularLocation>
        <location evidence="1">Nucleus</location>
    </subcellularLocation>
</comment>
<name>A0ABP0CDT6_9PEZI</name>
<feature type="domain" description="Xylanolytic transcriptional activator regulatory" evidence="4">
    <location>
        <begin position="422"/>
        <end position="497"/>
    </location>
</feature>
<accession>A0ABP0CDT6</accession>
<dbReference type="SMART" id="SM00906">
    <property type="entry name" value="Fungal_trans"/>
    <property type="match status" value="1"/>
</dbReference>
<evidence type="ECO:0000256" key="3">
    <source>
        <dbReference type="SAM" id="MobiDB-lite"/>
    </source>
</evidence>
<feature type="compositionally biased region" description="Basic and acidic residues" evidence="3">
    <location>
        <begin position="142"/>
        <end position="151"/>
    </location>
</feature>
<dbReference type="PANTHER" id="PTHR31001">
    <property type="entry name" value="UNCHARACTERIZED TRANSCRIPTIONAL REGULATORY PROTEIN"/>
    <property type="match status" value="1"/>
</dbReference>
<evidence type="ECO:0000313" key="5">
    <source>
        <dbReference type="EMBL" id="CAK7229983.1"/>
    </source>
</evidence>
<feature type="compositionally biased region" description="Acidic residues" evidence="3">
    <location>
        <begin position="178"/>
        <end position="189"/>
    </location>
</feature>
<evidence type="ECO:0000256" key="1">
    <source>
        <dbReference type="ARBA" id="ARBA00004123"/>
    </source>
</evidence>
<feature type="region of interest" description="Disordered" evidence="3">
    <location>
        <begin position="1042"/>
        <end position="1106"/>
    </location>
</feature>
<reference evidence="5 6" key="1">
    <citation type="submission" date="2024-01" db="EMBL/GenBank/DDBJ databases">
        <authorList>
            <person name="Allen C."/>
            <person name="Tagirdzhanova G."/>
        </authorList>
    </citation>
    <scope>NUCLEOTIDE SEQUENCE [LARGE SCALE GENOMIC DNA]</scope>
</reference>
<organism evidence="5 6">
    <name type="scientific">Sporothrix curviconia</name>
    <dbReference type="NCBI Taxonomy" id="1260050"/>
    <lineage>
        <taxon>Eukaryota</taxon>
        <taxon>Fungi</taxon>
        <taxon>Dikarya</taxon>
        <taxon>Ascomycota</taxon>
        <taxon>Pezizomycotina</taxon>
        <taxon>Sordariomycetes</taxon>
        <taxon>Sordariomycetidae</taxon>
        <taxon>Ophiostomatales</taxon>
        <taxon>Ophiostomataceae</taxon>
        <taxon>Sporothrix</taxon>
    </lineage>
</organism>
<dbReference type="CDD" id="cd12148">
    <property type="entry name" value="fungal_TF_MHR"/>
    <property type="match status" value="1"/>
</dbReference>
<feature type="region of interest" description="Disordered" evidence="3">
    <location>
        <begin position="1"/>
        <end position="20"/>
    </location>
</feature>
<feature type="region of interest" description="Disordered" evidence="3">
    <location>
        <begin position="174"/>
        <end position="199"/>
    </location>
</feature>
<proteinExistence type="predicted"/>
<dbReference type="InterPro" id="IPR007219">
    <property type="entry name" value="XnlR_reg_dom"/>
</dbReference>
<gene>
    <name evidence="5" type="ORF">SCUCBS95973_007419</name>
</gene>
<evidence type="ECO:0000259" key="4">
    <source>
        <dbReference type="SMART" id="SM00906"/>
    </source>
</evidence>
<evidence type="ECO:0000256" key="2">
    <source>
        <dbReference type="ARBA" id="ARBA00023242"/>
    </source>
</evidence>